<comment type="caution">
    <text evidence="6">The sequence shown here is derived from an EMBL/GenBank/DDBJ whole genome shotgun (WGS) entry which is preliminary data.</text>
</comment>
<organism evidence="6 7">
    <name type="scientific">Jiangella mangrovi</name>
    <dbReference type="NCBI Taxonomy" id="1524084"/>
    <lineage>
        <taxon>Bacteria</taxon>
        <taxon>Bacillati</taxon>
        <taxon>Actinomycetota</taxon>
        <taxon>Actinomycetes</taxon>
        <taxon>Jiangellales</taxon>
        <taxon>Jiangellaceae</taxon>
        <taxon>Jiangella</taxon>
    </lineage>
</organism>
<evidence type="ECO:0000256" key="3">
    <source>
        <dbReference type="ARBA" id="ARBA00022729"/>
    </source>
</evidence>
<dbReference type="PROSITE" id="PS51257">
    <property type="entry name" value="PROKAR_LIPOPROTEIN"/>
    <property type="match status" value="1"/>
</dbReference>
<comment type="similarity">
    <text evidence="2">Belongs to the bacterial solute-binding protein 2 family.</text>
</comment>
<feature type="signal peptide" evidence="4">
    <location>
        <begin position="1"/>
        <end position="22"/>
    </location>
</feature>
<keyword evidence="6" id="KW-0813">Transport</keyword>
<reference evidence="6 7" key="1">
    <citation type="submission" date="2020-08" db="EMBL/GenBank/DDBJ databases">
        <title>Sequencing the genomes of 1000 actinobacteria strains.</title>
        <authorList>
            <person name="Klenk H.-P."/>
        </authorList>
    </citation>
    <scope>NUCLEOTIDE SEQUENCE [LARGE SCALE GENOMIC DNA]</scope>
    <source>
        <strain evidence="6 7">DSM 102122</strain>
    </source>
</reference>
<evidence type="ECO:0000256" key="4">
    <source>
        <dbReference type="SAM" id="SignalP"/>
    </source>
</evidence>
<dbReference type="Proteomes" id="UP000542813">
    <property type="component" value="Unassembled WGS sequence"/>
</dbReference>
<dbReference type="Gene3D" id="3.40.50.2300">
    <property type="match status" value="2"/>
</dbReference>
<evidence type="ECO:0000256" key="2">
    <source>
        <dbReference type="ARBA" id="ARBA00007639"/>
    </source>
</evidence>
<dbReference type="CDD" id="cd06309">
    <property type="entry name" value="PBP1_galactofuranose_YtfQ-like"/>
    <property type="match status" value="1"/>
</dbReference>
<dbReference type="AlphaFoldDB" id="A0A7W9GR89"/>
<dbReference type="GO" id="GO:0030246">
    <property type="term" value="F:carbohydrate binding"/>
    <property type="evidence" value="ECO:0007669"/>
    <property type="project" value="UniProtKB-ARBA"/>
</dbReference>
<sequence length="339" mass="35672">MRSIPRVARAFAVTGALALALAACGGGDDDTASGDGGSNEGDGGGDEIVTVGFVAVGPEGGWRQANEANVQDTFTEEAGFELKYAPATNLDQRSQIDAFTSFVDEGVDVILLSATEGAGWEDSLRRAQEAEIPVILVDRGIEPDDTSLYVTRIAPDNYEVSTAVADWAVSAFPDGGNYFVLEGPAGVSVVNERNKGWDDTVGSVSNLVKVGAQTANWSTEEAKSVFETVLRANNNDIQLVFAQNDEMGLGAAIAVEEAGLTPGVDVQIATIDGTKPALEALSEGRLSFVAEYNPLFGETLLEVVDKVLNGEEVEPYIIVPSETFDSPEAATAALPDRKY</sequence>
<dbReference type="GO" id="GO:0030313">
    <property type="term" value="C:cell envelope"/>
    <property type="evidence" value="ECO:0007669"/>
    <property type="project" value="UniProtKB-SubCell"/>
</dbReference>
<dbReference type="RefSeq" id="WP_184823320.1">
    <property type="nucleotide sequence ID" value="NZ_JACHMM010000001.1"/>
</dbReference>
<evidence type="ECO:0000313" key="7">
    <source>
        <dbReference type="Proteomes" id="UP000542813"/>
    </source>
</evidence>
<keyword evidence="7" id="KW-1185">Reference proteome</keyword>
<dbReference type="PANTHER" id="PTHR46847">
    <property type="entry name" value="D-ALLOSE-BINDING PERIPLASMIC PROTEIN-RELATED"/>
    <property type="match status" value="1"/>
</dbReference>
<accession>A0A7W9GR89</accession>
<proteinExistence type="inferred from homology"/>
<keyword evidence="3 4" id="KW-0732">Signal</keyword>
<comment type="subcellular location">
    <subcellularLocation>
        <location evidence="1">Cell envelope</location>
    </subcellularLocation>
</comment>
<dbReference type="PANTHER" id="PTHR46847:SF3">
    <property type="entry name" value="GALACTOFURANOSE-BINDING PROTEIN YTFQ"/>
    <property type="match status" value="1"/>
</dbReference>
<evidence type="ECO:0000256" key="1">
    <source>
        <dbReference type="ARBA" id="ARBA00004196"/>
    </source>
</evidence>
<feature type="chain" id="PRO_5039311600" evidence="4">
    <location>
        <begin position="23"/>
        <end position="339"/>
    </location>
</feature>
<dbReference type="Pfam" id="PF13407">
    <property type="entry name" value="Peripla_BP_4"/>
    <property type="match status" value="1"/>
</dbReference>
<keyword evidence="6" id="KW-0762">Sugar transport</keyword>
<protein>
    <submittedName>
        <fullName evidence="6">Simple sugar transport system substrate-binding protein</fullName>
    </submittedName>
</protein>
<name>A0A7W9GR89_9ACTN</name>
<evidence type="ECO:0000259" key="5">
    <source>
        <dbReference type="Pfam" id="PF13407"/>
    </source>
</evidence>
<gene>
    <name evidence="6" type="ORF">HD601_003143</name>
</gene>
<dbReference type="EMBL" id="JACHMM010000001">
    <property type="protein sequence ID" value="MBB5788568.1"/>
    <property type="molecule type" value="Genomic_DNA"/>
</dbReference>
<evidence type="ECO:0000313" key="6">
    <source>
        <dbReference type="EMBL" id="MBB5788568.1"/>
    </source>
</evidence>
<feature type="domain" description="Periplasmic binding protein" evidence="5">
    <location>
        <begin position="52"/>
        <end position="312"/>
    </location>
</feature>
<dbReference type="InterPro" id="IPR028082">
    <property type="entry name" value="Peripla_BP_I"/>
</dbReference>
<dbReference type="SUPFAM" id="SSF53822">
    <property type="entry name" value="Periplasmic binding protein-like I"/>
    <property type="match status" value="1"/>
</dbReference>
<dbReference type="InterPro" id="IPR025997">
    <property type="entry name" value="SBP_2_dom"/>
</dbReference>